<dbReference type="EMBL" id="PGCJ01000343">
    <property type="protein sequence ID" value="PLW31647.1"/>
    <property type="molecule type" value="Genomic_DNA"/>
</dbReference>
<keyword evidence="3" id="KW-1185">Reference proteome</keyword>
<reference evidence="2 3" key="1">
    <citation type="submission" date="2017-11" db="EMBL/GenBank/DDBJ databases">
        <title>De novo assembly and phasing of dikaryotic genomes from two isolates of Puccinia coronata f. sp. avenae, the causal agent of oat crown rust.</title>
        <authorList>
            <person name="Miller M.E."/>
            <person name="Zhang Y."/>
            <person name="Omidvar V."/>
            <person name="Sperschneider J."/>
            <person name="Schwessinger B."/>
            <person name="Raley C."/>
            <person name="Palmer J.M."/>
            <person name="Garnica D."/>
            <person name="Upadhyaya N."/>
            <person name="Rathjen J."/>
            <person name="Taylor J.M."/>
            <person name="Park R.F."/>
            <person name="Dodds P.N."/>
            <person name="Hirsch C.D."/>
            <person name="Kianian S.F."/>
            <person name="Figueroa M."/>
        </authorList>
    </citation>
    <scope>NUCLEOTIDE SEQUENCE [LARGE SCALE GENOMIC DNA]</scope>
    <source>
        <strain evidence="2">12NC29</strain>
    </source>
</reference>
<feature type="region of interest" description="Disordered" evidence="1">
    <location>
        <begin position="39"/>
        <end position="65"/>
    </location>
</feature>
<evidence type="ECO:0000313" key="3">
    <source>
        <dbReference type="Proteomes" id="UP000235388"/>
    </source>
</evidence>
<comment type="caution">
    <text evidence="2">The sequence shown here is derived from an EMBL/GenBank/DDBJ whole genome shotgun (WGS) entry which is preliminary data.</text>
</comment>
<protein>
    <submittedName>
        <fullName evidence="2">Uncharacterized protein</fullName>
    </submittedName>
</protein>
<evidence type="ECO:0000256" key="1">
    <source>
        <dbReference type="SAM" id="MobiDB-lite"/>
    </source>
</evidence>
<sequence length="65" mass="6607">MSTAPQKGIGSLWSQGPCGLFAGWRILLSDCPGGFGRSAAGQMTTSNPPGTPNNSKIANPTRGVC</sequence>
<accession>A0A2N5U1M1</accession>
<dbReference type="AlphaFoldDB" id="A0A2N5U1M1"/>
<proteinExistence type="predicted"/>
<organism evidence="2 3">
    <name type="scientific">Puccinia coronata f. sp. avenae</name>
    <dbReference type="NCBI Taxonomy" id="200324"/>
    <lineage>
        <taxon>Eukaryota</taxon>
        <taxon>Fungi</taxon>
        <taxon>Dikarya</taxon>
        <taxon>Basidiomycota</taxon>
        <taxon>Pucciniomycotina</taxon>
        <taxon>Pucciniomycetes</taxon>
        <taxon>Pucciniales</taxon>
        <taxon>Pucciniaceae</taxon>
        <taxon>Puccinia</taxon>
    </lineage>
</organism>
<name>A0A2N5U1M1_9BASI</name>
<feature type="compositionally biased region" description="Polar residues" evidence="1">
    <location>
        <begin position="41"/>
        <end position="58"/>
    </location>
</feature>
<dbReference type="Proteomes" id="UP000235388">
    <property type="component" value="Unassembled WGS sequence"/>
</dbReference>
<gene>
    <name evidence="2" type="ORF">PCANC_20368</name>
</gene>
<evidence type="ECO:0000313" key="2">
    <source>
        <dbReference type="EMBL" id="PLW31647.1"/>
    </source>
</evidence>